<dbReference type="Proteomes" id="UP000032076">
    <property type="component" value="Unassembled WGS sequence"/>
</dbReference>
<accession>A0A0D0FQM1</accession>
<keyword evidence="1" id="KW-1133">Transmembrane helix</keyword>
<dbReference type="AlphaFoldDB" id="A0A0D0FQM1"/>
<keyword evidence="1" id="KW-0472">Membrane</keyword>
<evidence type="ECO:0000313" key="3">
    <source>
        <dbReference type="Proteomes" id="UP000032076"/>
    </source>
</evidence>
<evidence type="ECO:0000256" key="1">
    <source>
        <dbReference type="SAM" id="Phobius"/>
    </source>
</evidence>
<dbReference type="EMBL" id="JXLU01000086">
    <property type="protein sequence ID" value="KIO72655.1"/>
    <property type="molecule type" value="Genomic_DNA"/>
</dbReference>
<feature type="transmembrane region" description="Helical" evidence="1">
    <location>
        <begin position="17"/>
        <end position="38"/>
    </location>
</feature>
<keyword evidence="1" id="KW-0812">Transmembrane</keyword>
<name>A0A0D0FQM1_9BACI</name>
<evidence type="ECO:0000313" key="2">
    <source>
        <dbReference type="EMBL" id="KIO72655.1"/>
    </source>
</evidence>
<reference evidence="2 3" key="1">
    <citation type="submission" date="2015-01" db="EMBL/GenBank/DDBJ databases">
        <title>Draft Genome Sequences of Four Bacillus thermoamylovorans Strains, Isolated From Food Products.</title>
        <authorList>
            <person name="Krawcyk A.O."/>
            <person name="Berendsen E.M."/>
            <person name="Eijlander R.T."/>
            <person name="de Jong A."/>
            <person name="Wells-Bennik M."/>
            <person name="Kuipers O.P."/>
        </authorList>
    </citation>
    <scope>NUCLEOTIDE SEQUENCE [LARGE SCALE GENOMIC DNA]</scope>
    <source>
        <strain evidence="2 3">B4167</strain>
    </source>
</reference>
<organism evidence="2 3">
    <name type="scientific">Caldibacillus thermoamylovorans</name>
    <dbReference type="NCBI Taxonomy" id="35841"/>
    <lineage>
        <taxon>Bacteria</taxon>
        <taxon>Bacillati</taxon>
        <taxon>Bacillota</taxon>
        <taxon>Bacilli</taxon>
        <taxon>Bacillales</taxon>
        <taxon>Bacillaceae</taxon>
        <taxon>Caldibacillus</taxon>
    </lineage>
</organism>
<comment type="caution">
    <text evidence="2">The sequence shown here is derived from an EMBL/GenBank/DDBJ whole genome shotgun (WGS) entry which is preliminary data.</text>
</comment>
<sequence length="40" mass="4423">MVMICYGVWFVGKKGVAWLKMVTTIGLTDLLVFVGAILTF</sequence>
<proteinExistence type="predicted"/>
<gene>
    <name evidence="2" type="ORF">B4167_2792</name>
</gene>
<protein>
    <submittedName>
        <fullName evidence="2">Uncharacterized protein</fullName>
    </submittedName>
</protein>